<dbReference type="NCBIfam" id="TIGR00287">
    <property type="entry name" value="cas1"/>
    <property type="match status" value="1"/>
</dbReference>
<dbReference type="Gene3D" id="1.20.120.920">
    <property type="entry name" value="CRISPR-associated endonuclease Cas1, C-terminal domain"/>
    <property type="match status" value="1"/>
</dbReference>
<keyword evidence="3 10" id="KW-0255">Endonuclease</keyword>
<evidence type="ECO:0000256" key="10">
    <source>
        <dbReference type="HAMAP-Rule" id="MF_01470"/>
    </source>
</evidence>
<dbReference type="Pfam" id="PF01867">
    <property type="entry name" value="Cas_Cas1"/>
    <property type="match status" value="1"/>
</dbReference>
<reference evidence="11 12" key="1">
    <citation type="submission" date="2018-01" db="EMBL/GenBank/DDBJ databases">
        <title>Metagenomic assembled genomes from two thermal pools in the Uzon Caldera, Kamchatka, Russia.</title>
        <authorList>
            <person name="Wilkins L."/>
            <person name="Ettinger C."/>
        </authorList>
    </citation>
    <scope>NUCLEOTIDE SEQUENCE [LARGE SCALE GENOMIC DNA]</scope>
    <source>
        <strain evidence="11">ARK-04</strain>
    </source>
</reference>
<organism evidence="11 12">
    <name type="scientific">Thermodesulfobacterium geofontis</name>
    <dbReference type="NCBI Taxonomy" id="1295609"/>
    <lineage>
        <taxon>Bacteria</taxon>
        <taxon>Pseudomonadati</taxon>
        <taxon>Thermodesulfobacteriota</taxon>
        <taxon>Thermodesulfobacteria</taxon>
        <taxon>Thermodesulfobacteriales</taxon>
        <taxon>Thermodesulfobacteriaceae</taxon>
        <taxon>Thermodesulfobacterium</taxon>
    </lineage>
</organism>
<dbReference type="InterPro" id="IPR002729">
    <property type="entry name" value="CRISPR-assoc_Cas1"/>
</dbReference>
<evidence type="ECO:0000313" key="12">
    <source>
        <dbReference type="Proteomes" id="UP000235619"/>
    </source>
</evidence>
<dbReference type="GO" id="GO:0003677">
    <property type="term" value="F:DNA binding"/>
    <property type="evidence" value="ECO:0007669"/>
    <property type="project" value="UniProtKB-KW"/>
</dbReference>
<dbReference type="CDD" id="cd09634">
    <property type="entry name" value="Cas1_I-II-III"/>
    <property type="match status" value="1"/>
</dbReference>
<evidence type="ECO:0000256" key="3">
    <source>
        <dbReference type="ARBA" id="ARBA00022759"/>
    </source>
</evidence>
<dbReference type="PANTHER" id="PTHR34353">
    <property type="entry name" value="CRISPR-ASSOCIATED ENDONUCLEASE CAS1 1"/>
    <property type="match status" value="1"/>
</dbReference>
<keyword evidence="2 10" id="KW-0479">Metal-binding</keyword>
<keyword evidence="6 10" id="KW-0051">Antiviral defense</keyword>
<protein>
    <recommendedName>
        <fullName evidence="10">CRISPR-associated endonuclease Cas1</fullName>
        <ecNumber evidence="10">3.1.-.-</ecNumber>
    </recommendedName>
</protein>
<accession>A0A2N7QEW6</accession>
<dbReference type="InterPro" id="IPR042206">
    <property type="entry name" value="CRISPR-assoc_Cas1_C"/>
</dbReference>
<evidence type="ECO:0000256" key="2">
    <source>
        <dbReference type="ARBA" id="ARBA00022723"/>
    </source>
</evidence>
<dbReference type="Proteomes" id="UP000235619">
    <property type="component" value="Unassembled WGS sequence"/>
</dbReference>
<feature type="binding site" evidence="10">
    <location>
        <position position="142"/>
    </location>
    <ligand>
        <name>Mn(2+)</name>
        <dbReference type="ChEBI" id="CHEBI:29035"/>
    </ligand>
</feature>
<evidence type="ECO:0000256" key="5">
    <source>
        <dbReference type="ARBA" id="ARBA00022842"/>
    </source>
</evidence>
<evidence type="ECO:0000256" key="8">
    <source>
        <dbReference type="ARBA" id="ARBA00023211"/>
    </source>
</evidence>
<feature type="binding site" evidence="10">
    <location>
        <position position="223"/>
    </location>
    <ligand>
        <name>Mn(2+)</name>
        <dbReference type="ChEBI" id="CHEBI:29035"/>
    </ligand>
</feature>
<dbReference type="Gene3D" id="3.100.10.20">
    <property type="entry name" value="CRISPR-associated endonuclease Cas1, N-terminal domain"/>
    <property type="match status" value="1"/>
</dbReference>
<dbReference type="GO" id="GO:0043571">
    <property type="term" value="P:maintenance of CRISPR repeat elements"/>
    <property type="evidence" value="ECO:0007669"/>
    <property type="project" value="UniProtKB-UniRule"/>
</dbReference>
<dbReference type="PANTHER" id="PTHR34353:SF2">
    <property type="entry name" value="CRISPR-ASSOCIATED ENDONUCLEASE CAS1 1"/>
    <property type="match status" value="1"/>
</dbReference>
<dbReference type="InterPro" id="IPR042211">
    <property type="entry name" value="CRISPR-assoc_Cas1_N"/>
</dbReference>
<keyword evidence="1 10" id="KW-0540">Nuclease</keyword>
<gene>
    <name evidence="10 11" type="primary">cas1</name>
    <name evidence="11" type="ORF">C0169_03660</name>
</gene>
<evidence type="ECO:0000256" key="6">
    <source>
        <dbReference type="ARBA" id="ARBA00023118"/>
    </source>
</evidence>
<comment type="caution">
    <text evidence="11">The sequence shown here is derived from an EMBL/GenBank/DDBJ whole genome shotgun (WGS) entry which is preliminary data.</text>
</comment>
<keyword evidence="5 10" id="KW-0460">Magnesium</keyword>
<dbReference type="AlphaFoldDB" id="A0A2N7QEW6"/>
<evidence type="ECO:0000256" key="4">
    <source>
        <dbReference type="ARBA" id="ARBA00022801"/>
    </source>
</evidence>
<evidence type="ECO:0000256" key="1">
    <source>
        <dbReference type="ARBA" id="ARBA00022722"/>
    </source>
</evidence>
<sequence length="291" mass="33611">MKQTIVIYSNYVEISRKSERLLIQTPKGKGSIPLSNIDGILIFGKASLTSEAMSLCMKREIPIILFTIYGQIKAQIMPPANSSAMNKRLKQARLYFLKRLDVAKYLVIRKCTEIECIFNANLEEIKLKIERVNDYASLLGLEGQATRIMFQIFEDMIRETGFKFTDRNYRPPKDEVNALLSFVYTLGYNLATGLILLKGFDPFVSFLHSKRGKHAAFASDLMEVIRPKLTHFSAELLLNKLVKKDDFHEEKSYILLKKPAVYKILEEFNKIKEELMDLMKEVLISVEKFEF</sequence>
<evidence type="ECO:0000256" key="7">
    <source>
        <dbReference type="ARBA" id="ARBA00023125"/>
    </source>
</evidence>
<keyword evidence="7 10" id="KW-0238">DNA-binding</keyword>
<dbReference type="EC" id="3.1.-.-" evidence="10"/>
<dbReference type="GO" id="GO:0016787">
    <property type="term" value="F:hydrolase activity"/>
    <property type="evidence" value="ECO:0007669"/>
    <property type="project" value="UniProtKB-KW"/>
</dbReference>
<comment type="cofactor">
    <cofactor evidence="10">
        <name>Mg(2+)</name>
        <dbReference type="ChEBI" id="CHEBI:18420"/>
    </cofactor>
    <cofactor evidence="10">
        <name>Mn(2+)</name>
        <dbReference type="ChEBI" id="CHEBI:29035"/>
    </cofactor>
</comment>
<keyword evidence="8 10" id="KW-0464">Manganese</keyword>
<evidence type="ECO:0000313" key="11">
    <source>
        <dbReference type="EMBL" id="PMP97222.1"/>
    </source>
</evidence>
<dbReference type="EMBL" id="PNJD01000220">
    <property type="protein sequence ID" value="PMP97222.1"/>
    <property type="molecule type" value="Genomic_DNA"/>
</dbReference>
<name>A0A2N7QEW6_9BACT</name>
<dbReference type="InterPro" id="IPR050646">
    <property type="entry name" value="Cas1"/>
</dbReference>
<dbReference type="GO" id="GO:0051607">
    <property type="term" value="P:defense response to virus"/>
    <property type="evidence" value="ECO:0007669"/>
    <property type="project" value="UniProtKB-UniRule"/>
</dbReference>
<keyword evidence="4 10" id="KW-0378">Hydrolase</keyword>
<dbReference type="GO" id="GO:0046872">
    <property type="term" value="F:metal ion binding"/>
    <property type="evidence" value="ECO:0007669"/>
    <property type="project" value="UniProtKB-UniRule"/>
</dbReference>
<evidence type="ECO:0000256" key="9">
    <source>
        <dbReference type="ARBA" id="ARBA00038592"/>
    </source>
</evidence>
<comment type="similarity">
    <text evidence="10">Belongs to the CRISPR-associated endonuclease Cas1 family.</text>
</comment>
<comment type="function">
    <text evidence="10">CRISPR (clustered regularly interspaced short palindromic repeat), is an adaptive immune system that provides protection against mobile genetic elements (viruses, transposable elements and conjugative plasmids). CRISPR clusters contain spacers, sequences complementary to antecedent mobile elements, and target invading nucleic acids. CRISPR clusters are transcribed and processed into CRISPR RNA (crRNA). Acts as a dsDNA endonuclease. Involved in the integration of spacer DNA into the CRISPR cassette.</text>
</comment>
<dbReference type="HAMAP" id="MF_01470">
    <property type="entry name" value="Cas1"/>
    <property type="match status" value="1"/>
</dbReference>
<feature type="binding site" evidence="10">
    <location>
        <position position="208"/>
    </location>
    <ligand>
        <name>Mn(2+)</name>
        <dbReference type="ChEBI" id="CHEBI:29035"/>
    </ligand>
</feature>
<comment type="subunit">
    <text evidence="9 10">Homodimer, forms a heterotetramer with a Cas2 homodimer.</text>
</comment>
<proteinExistence type="inferred from homology"/>
<dbReference type="GO" id="GO:0004519">
    <property type="term" value="F:endonuclease activity"/>
    <property type="evidence" value="ECO:0007669"/>
    <property type="project" value="UniProtKB-UniRule"/>
</dbReference>